<name>A0A5D3YN39_9BACT</name>
<keyword evidence="10" id="KW-0067">ATP-binding</keyword>
<dbReference type="InterPro" id="IPR001757">
    <property type="entry name" value="P_typ_ATPase"/>
</dbReference>
<keyword evidence="7 10" id="KW-0472">Membrane</keyword>
<dbReference type="InterPro" id="IPR008250">
    <property type="entry name" value="ATPase_P-typ_transduc_dom_A_sf"/>
</dbReference>
<evidence type="ECO:0000256" key="1">
    <source>
        <dbReference type="ARBA" id="ARBA00004370"/>
    </source>
</evidence>
<dbReference type="PANTHER" id="PTHR48085">
    <property type="entry name" value="CADMIUM/ZINC-TRANSPORTING ATPASE HMA2-RELATED"/>
    <property type="match status" value="1"/>
</dbReference>
<feature type="transmembrane region" description="Helical" evidence="10">
    <location>
        <begin position="598"/>
        <end position="615"/>
    </location>
</feature>
<dbReference type="PRINTS" id="PR00119">
    <property type="entry name" value="CATATPASE"/>
</dbReference>
<keyword evidence="5" id="KW-1278">Translocase</keyword>
<dbReference type="Gene3D" id="3.40.50.1000">
    <property type="entry name" value="HAD superfamily/HAD-like"/>
    <property type="match status" value="1"/>
</dbReference>
<proteinExistence type="inferred from homology"/>
<dbReference type="AlphaFoldDB" id="A0A5D3YN39"/>
<dbReference type="PROSITE" id="PS00154">
    <property type="entry name" value="ATPASE_E1_E2"/>
    <property type="match status" value="1"/>
</dbReference>
<evidence type="ECO:0000256" key="6">
    <source>
        <dbReference type="ARBA" id="ARBA00022989"/>
    </source>
</evidence>
<keyword evidence="3 10" id="KW-0812">Transmembrane</keyword>
<dbReference type="InterPro" id="IPR018303">
    <property type="entry name" value="ATPase_P-typ_P_site"/>
</dbReference>
<comment type="catalytic activity">
    <reaction evidence="9">
        <text>Zn(2+)(in) + ATP + H2O = Zn(2+)(out) + ADP + phosphate + H(+)</text>
        <dbReference type="Rhea" id="RHEA:20621"/>
        <dbReference type="ChEBI" id="CHEBI:15377"/>
        <dbReference type="ChEBI" id="CHEBI:15378"/>
        <dbReference type="ChEBI" id="CHEBI:29105"/>
        <dbReference type="ChEBI" id="CHEBI:30616"/>
        <dbReference type="ChEBI" id="CHEBI:43474"/>
        <dbReference type="ChEBI" id="CHEBI:456216"/>
        <dbReference type="EC" id="7.2.2.12"/>
    </reaction>
</comment>
<dbReference type="SUPFAM" id="SSF56784">
    <property type="entry name" value="HAD-like"/>
    <property type="match status" value="1"/>
</dbReference>
<dbReference type="GO" id="GO:0005524">
    <property type="term" value="F:ATP binding"/>
    <property type="evidence" value="ECO:0007669"/>
    <property type="project" value="UniProtKB-UniRule"/>
</dbReference>
<dbReference type="InterPro" id="IPR027256">
    <property type="entry name" value="P-typ_ATPase_IB"/>
</dbReference>
<dbReference type="Proteomes" id="UP000324595">
    <property type="component" value="Unassembled WGS sequence"/>
</dbReference>
<comment type="subcellular location">
    <subcellularLocation>
        <location evidence="10">Cell membrane</location>
    </subcellularLocation>
    <subcellularLocation>
        <location evidence="1">Membrane</location>
    </subcellularLocation>
</comment>
<dbReference type="SFLD" id="SFLDF00027">
    <property type="entry name" value="p-type_atpase"/>
    <property type="match status" value="1"/>
</dbReference>
<feature type="transmembrane region" description="Helical" evidence="10">
    <location>
        <begin position="35"/>
        <end position="54"/>
    </location>
</feature>
<dbReference type="SFLD" id="SFLDS00003">
    <property type="entry name" value="Haloacid_Dehalogenase"/>
    <property type="match status" value="1"/>
</dbReference>
<keyword evidence="10" id="KW-1003">Cell membrane</keyword>
<evidence type="ECO:0000256" key="2">
    <source>
        <dbReference type="ARBA" id="ARBA00006024"/>
    </source>
</evidence>
<dbReference type="InterPro" id="IPR059000">
    <property type="entry name" value="ATPase_P-type_domA"/>
</dbReference>
<dbReference type="InterPro" id="IPR051014">
    <property type="entry name" value="Cation_Transport_ATPase_IB"/>
</dbReference>
<dbReference type="Pfam" id="PF00122">
    <property type="entry name" value="E1-E2_ATPase"/>
    <property type="match status" value="1"/>
</dbReference>
<keyword evidence="10" id="KW-0547">Nucleotide-binding</keyword>
<evidence type="ECO:0000256" key="9">
    <source>
        <dbReference type="ARBA" id="ARBA00047308"/>
    </source>
</evidence>
<reference evidence="12 13" key="1">
    <citation type="submission" date="2019-07" db="EMBL/GenBank/DDBJ databases">
        <title>Genomic Encyclopedia of Archaeal and Bacterial Type Strains, Phase II (KMG-II): from individual species to whole genera.</title>
        <authorList>
            <person name="Goeker M."/>
        </authorList>
    </citation>
    <scope>NUCLEOTIDE SEQUENCE [LARGE SCALE GENOMIC DNA]</scope>
    <source>
        <strain evidence="12 13">DSM 21935</strain>
    </source>
</reference>
<evidence type="ECO:0000256" key="8">
    <source>
        <dbReference type="ARBA" id="ARBA00039097"/>
    </source>
</evidence>
<keyword evidence="13" id="KW-1185">Reference proteome</keyword>
<feature type="transmembrane region" description="Helical" evidence="10">
    <location>
        <begin position="66"/>
        <end position="83"/>
    </location>
</feature>
<dbReference type="GO" id="GO:0005886">
    <property type="term" value="C:plasma membrane"/>
    <property type="evidence" value="ECO:0007669"/>
    <property type="project" value="UniProtKB-SubCell"/>
</dbReference>
<evidence type="ECO:0000256" key="7">
    <source>
        <dbReference type="ARBA" id="ARBA00023136"/>
    </source>
</evidence>
<feature type="domain" description="P-type ATPase A" evidence="11">
    <location>
        <begin position="120"/>
        <end position="219"/>
    </location>
</feature>
<dbReference type="RefSeq" id="WP_148898632.1">
    <property type="nucleotide sequence ID" value="NZ_VNHY01000002.1"/>
</dbReference>
<dbReference type="SFLD" id="SFLDG00002">
    <property type="entry name" value="C1.7:_P-type_atpase_like"/>
    <property type="match status" value="1"/>
</dbReference>
<dbReference type="InterPro" id="IPR023299">
    <property type="entry name" value="ATPase_P-typ_cyto_dom_N"/>
</dbReference>
<dbReference type="PANTHER" id="PTHR48085:SF5">
    <property type="entry name" value="CADMIUM_ZINC-TRANSPORTING ATPASE HMA4-RELATED"/>
    <property type="match status" value="1"/>
</dbReference>
<dbReference type="SUPFAM" id="SSF81653">
    <property type="entry name" value="Calcium ATPase, transduction domain A"/>
    <property type="match status" value="1"/>
</dbReference>
<keyword evidence="6 10" id="KW-1133">Transmembrane helix</keyword>
<dbReference type="SUPFAM" id="SSF81665">
    <property type="entry name" value="Calcium ATPase, transmembrane domain M"/>
    <property type="match status" value="1"/>
</dbReference>
<evidence type="ECO:0000256" key="10">
    <source>
        <dbReference type="RuleBase" id="RU362081"/>
    </source>
</evidence>
<dbReference type="Gene3D" id="3.40.1110.10">
    <property type="entry name" value="Calcium-transporting ATPase, cytoplasmic domain N"/>
    <property type="match status" value="1"/>
</dbReference>
<organism evidence="12 13">
    <name type="scientific">Fodinibius salinus</name>
    <dbReference type="NCBI Taxonomy" id="860790"/>
    <lineage>
        <taxon>Bacteria</taxon>
        <taxon>Pseudomonadati</taxon>
        <taxon>Balneolota</taxon>
        <taxon>Balneolia</taxon>
        <taxon>Balneolales</taxon>
        <taxon>Balneolaceae</taxon>
        <taxon>Fodinibius</taxon>
    </lineage>
</organism>
<dbReference type="GO" id="GO:0016463">
    <property type="term" value="F:P-type zinc transporter activity"/>
    <property type="evidence" value="ECO:0007669"/>
    <property type="project" value="UniProtKB-EC"/>
</dbReference>
<accession>A0A5D3YN39</accession>
<dbReference type="Gene3D" id="2.70.150.10">
    <property type="entry name" value="Calcium-transporting ATPase, cytoplasmic transduction domain A"/>
    <property type="match status" value="1"/>
</dbReference>
<dbReference type="InterPro" id="IPR023298">
    <property type="entry name" value="ATPase_P-typ_TM_dom_sf"/>
</dbReference>
<feature type="transmembrane region" description="Helical" evidence="10">
    <location>
        <begin position="573"/>
        <end position="592"/>
    </location>
</feature>
<dbReference type="OrthoDB" id="1521937at2"/>
<dbReference type="Pfam" id="PF00702">
    <property type="entry name" value="Hydrolase"/>
    <property type="match status" value="1"/>
</dbReference>
<dbReference type="GO" id="GO:0046872">
    <property type="term" value="F:metal ion binding"/>
    <property type="evidence" value="ECO:0007669"/>
    <property type="project" value="UniProtKB-KW"/>
</dbReference>
<evidence type="ECO:0000259" key="11">
    <source>
        <dbReference type="Pfam" id="PF00122"/>
    </source>
</evidence>
<dbReference type="InterPro" id="IPR023214">
    <property type="entry name" value="HAD_sf"/>
</dbReference>
<feature type="transmembrane region" description="Helical" evidence="10">
    <location>
        <begin position="89"/>
        <end position="106"/>
    </location>
</feature>
<feature type="transmembrane region" description="Helical" evidence="10">
    <location>
        <begin position="270"/>
        <end position="291"/>
    </location>
</feature>
<keyword evidence="4 10" id="KW-0479">Metal-binding</keyword>
<evidence type="ECO:0000256" key="3">
    <source>
        <dbReference type="ARBA" id="ARBA00022692"/>
    </source>
</evidence>
<dbReference type="GO" id="GO:0015086">
    <property type="term" value="F:cadmium ion transmembrane transporter activity"/>
    <property type="evidence" value="ECO:0007669"/>
    <property type="project" value="TreeGrafter"/>
</dbReference>
<comment type="caution">
    <text evidence="12">The sequence shown here is derived from an EMBL/GenBank/DDBJ whole genome shotgun (WGS) entry which is preliminary data.</text>
</comment>
<dbReference type="NCBIfam" id="TIGR01525">
    <property type="entry name" value="ATPase-IB_hvy"/>
    <property type="match status" value="1"/>
</dbReference>
<dbReference type="NCBIfam" id="TIGR01512">
    <property type="entry name" value="ATPase-IB2_Cd"/>
    <property type="match status" value="1"/>
</dbReference>
<feature type="transmembrane region" description="Helical" evidence="10">
    <location>
        <begin position="238"/>
        <end position="258"/>
    </location>
</feature>
<dbReference type="InterPro" id="IPR036412">
    <property type="entry name" value="HAD-like_sf"/>
</dbReference>
<sequence length="621" mass="67554">MMTFIKKYKEAIASALFLVAALIVEYGFSFTNQPYVYLPLYGFSYIVVGGPVWIKALKSIKRGTIFSEFFLMGIATVGAFAIGEYAEGVAVMLFYMVGEYAQGGAVNRAKQSIKTLIDQQPDTATVERNGTTENVHPSEIETGEIIQVKPGGKVPLDGELITENASFNTAALTGESKPMSRESGEEVWAGSINKDRPVRIKVTSGYEDTKLSNILTMVQEASKRKAPTQRFMTRVASIYTPIVVWLAVALTFVPYLVVENYVFQDWFYRALIFLVVSCPCGLVISIPLGYFGGIGAASRNGILLKGSDFLDQLRKMKTLFMDKTGTMTEGSFEVREIHPVNGYSQDELLALAACLEQDSTHPIAKAILNRTNGHPLHTVENQQEISGKGLKGTVNGKTVVVGNGDLLEQHGINISDTTIDDPYTYVHVAEDGTHVGTISIADQIKEDSKQAIEGLREHGVNEIVMLSGDNQEVVDHVSRKLGLDRAFGSLLPDEKYRHVEQALNPSKTVGFIGDGVNDAPVITLADIGIAMGGIGSDATVETADVVIQTDQPSKIPLAIDIANFTHRIVWQNIGFALGIKVLVMVLATFGMATMWEAIFADVGVALLAIANAIRIQHKYSD</sequence>
<evidence type="ECO:0000256" key="4">
    <source>
        <dbReference type="ARBA" id="ARBA00022723"/>
    </source>
</evidence>
<dbReference type="GO" id="GO:0016887">
    <property type="term" value="F:ATP hydrolysis activity"/>
    <property type="evidence" value="ECO:0007669"/>
    <property type="project" value="InterPro"/>
</dbReference>
<evidence type="ECO:0000313" key="13">
    <source>
        <dbReference type="Proteomes" id="UP000324595"/>
    </source>
</evidence>
<dbReference type="EMBL" id="VNHY01000002">
    <property type="protein sequence ID" value="TYP93569.1"/>
    <property type="molecule type" value="Genomic_DNA"/>
</dbReference>
<evidence type="ECO:0000313" key="12">
    <source>
        <dbReference type="EMBL" id="TYP93569.1"/>
    </source>
</evidence>
<protein>
    <recommendedName>
        <fullName evidence="8">P-type Zn(2+) transporter</fullName>
        <ecNumber evidence="8">7.2.2.12</ecNumber>
    </recommendedName>
</protein>
<dbReference type="NCBIfam" id="TIGR01494">
    <property type="entry name" value="ATPase_P-type"/>
    <property type="match status" value="1"/>
</dbReference>
<gene>
    <name evidence="12" type="ORF">LX73_1275</name>
</gene>
<dbReference type="EC" id="7.2.2.12" evidence="8"/>
<comment type="similarity">
    <text evidence="2 10">Belongs to the cation transport ATPase (P-type) (TC 3.A.3) family. Type IB subfamily.</text>
</comment>
<feature type="transmembrane region" description="Helical" evidence="10">
    <location>
        <begin position="12"/>
        <end position="29"/>
    </location>
</feature>
<dbReference type="PRINTS" id="PR00941">
    <property type="entry name" value="CDATPASE"/>
</dbReference>
<dbReference type="InterPro" id="IPR044492">
    <property type="entry name" value="P_typ_ATPase_HD_dom"/>
</dbReference>
<evidence type="ECO:0000256" key="5">
    <source>
        <dbReference type="ARBA" id="ARBA00022967"/>
    </source>
</evidence>